<keyword evidence="4" id="KW-0805">Transcription regulation</keyword>
<dbReference type="GO" id="GO:0005634">
    <property type="term" value="C:nucleus"/>
    <property type="evidence" value="ECO:0007669"/>
    <property type="project" value="UniProtKB-SubCell"/>
</dbReference>
<dbReference type="EMBL" id="SCEB01001701">
    <property type="protein sequence ID" value="RXM96315.1"/>
    <property type="molecule type" value="Genomic_DNA"/>
</dbReference>
<feature type="compositionally biased region" description="Polar residues" evidence="7">
    <location>
        <begin position="185"/>
        <end position="203"/>
    </location>
</feature>
<comment type="similarity">
    <text evidence="2">Belongs to the Mediator complex subunit 13 family.</text>
</comment>
<reference evidence="8 9" key="1">
    <citation type="submission" date="2019-01" db="EMBL/GenBank/DDBJ databases">
        <title>Draft Genome and Complete Hox-Cluster Characterization of the Sterlet Sturgeon (Acipenser ruthenus).</title>
        <authorList>
            <person name="Wei Q."/>
        </authorList>
    </citation>
    <scope>NUCLEOTIDE SEQUENCE [LARGE SCALE GENOMIC DNA]</scope>
    <source>
        <strain evidence="8">WHYD16114868_AA</strain>
        <tissue evidence="8">Blood</tissue>
    </source>
</reference>
<keyword evidence="6" id="KW-0539">Nucleus</keyword>
<feature type="region of interest" description="Disordered" evidence="7">
    <location>
        <begin position="163"/>
        <end position="281"/>
    </location>
</feature>
<comment type="subcellular location">
    <subcellularLocation>
        <location evidence="1">Nucleus</location>
    </subcellularLocation>
</comment>
<keyword evidence="5" id="KW-0804">Transcription</keyword>
<evidence type="ECO:0000256" key="6">
    <source>
        <dbReference type="ARBA" id="ARBA00023242"/>
    </source>
</evidence>
<sequence length="360" mass="39139">MDKSFVRIGKWFVKPYEKDEKTVNNSEHLSCAFTFFLHGESNVCTSVEIAQHQPVYLINEEHITIAQSRAAPCQVILSPYGLSGTLTGQAYKMSDPAARKLMEEWCYFYPMVLRRRESERADGEPGYDNSSHVAVEVIVGGVRMVYPSAFVLIAQSEVPVAQPSTSAGLRDPTGCSIPLTPPSSPEQTCTGDSGIQTAISSLPGQEPGIMTTPSPKHSGRKLANQTVQQVLSDRKYSKQLPPPGKALDSPPHSPASPLPPTLSPHPRGQDSDGREPGVGLPMYQELLPGRKLPDLSETALYAPPLCSGEEGGGWWRGYKTPNAEDSEFRTPELLPDCGGFKMEAVTEGAALKRGEVKYLI</sequence>
<comment type="caution">
    <text evidence="8">The sequence shown here is derived from an EMBL/GenBank/DDBJ whole genome shotgun (WGS) entry which is preliminary data.</text>
</comment>
<feature type="compositionally biased region" description="Pro residues" evidence="7">
    <location>
        <begin position="251"/>
        <end position="263"/>
    </location>
</feature>
<protein>
    <submittedName>
        <fullName evidence="8">Mediator of RNA polymerase II transcription subunit 13-like</fullName>
    </submittedName>
</protein>
<dbReference type="InterPro" id="IPR051139">
    <property type="entry name" value="Mediator_complx_sub13"/>
</dbReference>
<evidence type="ECO:0000313" key="9">
    <source>
        <dbReference type="Proteomes" id="UP000289886"/>
    </source>
</evidence>
<keyword evidence="9" id="KW-1185">Reference proteome</keyword>
<organism evidence="8 9">
    <name type="scientific">Acipenser ruthenus</name>
    <name type="common">Sterlet sturgeon</name>
    <dbReference type="NCBI Taxonomy" id="7906"/>
    <lineage>
        <taxon>Eukaryota</taxon>
        <taxon>Metazoa</taxon>
        <taxon>Chordata</taxon>
        <taxon>Craniata</taxon>
        <taxon>Vertebrata</taxon>
        <taxon>Euteleostomi</taxon>
        <taxon>Actinopterygii</taxon>
        <taxon>Chondrostei</taxon>
        <taxon>Acipenseriformes</taxon>
        <taxon>Acipenseridae</taxon>
        <taxon>Acipenser</taxon>
    </lineage>
</organism>
<evidence type="ECO:0000256" key="5">
    <source>
        <dbReference type="ARBA" id="ARBA00023163"/>
    </source>
</evidence>
<name>A0A444V7E2_ACIRT</name>
<evidence type="ECO:0000256" key="7">
    <source>
        <dbReference type="SAM" id="MobiDB-lite"/>
    </source>
</evidence>
<proteinExistence type="inferred from homology"/>
<gene>
    <name evidence="8" type="ORF">EOD39_15831</name>
</gene>
<evidence type="ECO:0000313" key="8">
    <source>
        <dbReference type="EMBL" id="RXM96315.1"/>
    </source>
</evidence>
<evidence type="ECO:0000256" key="2">
    <source>
        <dbReference type="ARBA" id="ARBA00009354"/>
    </source>
</evidence>
<keyword evidence="3" id="KW-0678">Repressor</keyword>
<dbReference type="PANTHER" id="PTHR48249">
    <property type="entry name" value="MEDIATOR OF RNA POLYMERASE II TRANSCRIPTION SUBUNIT 13"/>
    <property type="match status" value="1"/>
</dbReference>
<dbReference type="Proteomes" id="UP000289886">
    <property type="component" value="Unassembled WGS sequence"/>
</dbReference>
<dbReference type="PANTHER" id="PTHR48249:SF1">
    <property type="entry name" value="MEDIATOR OF RNA POLYMERASE II TRANSCRIPTION SUBUNIT 13-LIKE"/>
    <property type="match status" value="1"/>
</dbReference>
<dbReference type="AlphaFoldDB" id="A0A444V7E2"/>
<accession>A0A444V7E2</accession>
<evidence type="ECO:0000256" key="1">
    <source>
        <dbReference type="ARBA" id="ARBA00004123"/>
    </source>
</evidence>
<evidence type="ECO:0000256" key="3">
    <source>
        <dbReference type="ARBA" id="ARBA00022491"/>
    </source>
</evidence>
<evidence type="ECO:0000256" key="4">
    <source>
        <dbReference type="ARBA" id="ARBA00023015"/>
    </source>
</evidence>